<evidence type="ECO:0000256" key="2">
    <source>
        <dbReference type="SAM" id="SignalP"/>
    </source>
</evidence>
<dbReference type="Gene3D" id="3.40.30.10">
    <property type="entry name" value="Glutaredoxin"/>
    <property type="match status" value="1"/>
</dbReference>
<dbReference type="PROSITE" id="PS50404">
    <property type="entry name" value="GST_NTER"/>
    <property type="match status" value="1"/>
</dbReference>
<proteinExistence type="inferred from homology"/>
<dbReference type="OrthoDB" id="249703at2759"/>
<feature type="domain" description="GST N-terminal" evidence="3">
    <location>
        <begin position="49"/>
        <end position="131"/>
    </location>
</feature>
<comment type="similarity">
    <text evidence="1">Belongs to the GST superfamily.</text>
</comment>
<keyword evidence="5" id="KW-1185">Reference proteome</keyword>
<dbReference type="InterPro" id="IPR036249">
    <property type="entry name" value="Thioredoxin-like_sf"/>
</dbReference>
<dbReference type="Pfam" id="PF13409">
    <property type="entry name" value="GST_N_2"/>
    <property type="match status" value="1"/>
</dbReference>
<sequence length="329" mass="36705">MKVPFALVVSLFFGSAKAWTVGRNLAKTKSSALFAASKDMELASPSSTTVVTLYDSVNSYYAGVARMALCENDVHFQSRYVNMPQMEQLEPWYLRIDPKGQIPSLTAAGDTVLTESRDIVRWGYGSDETQEEAKVLDQLYSECPGSLAWLSGSCKILLLKVIARSPAKKIVLPKKIRRYQKQEPDLFDVYEDKLAAMSQKHFSKDIGDVQKRIQAVVDWLEDERTRNGGEWLLGDQFGRADAVTTVYLNWIVHCNDVGAAPIAIPKGLLKYLEKAKARKGFEEAIGQYGDDAFVLTMIRQKNRKAGRVLGVVSVIGMVQIIRKVIGVFL</sequence>
<dbReference type="GO" id="GO:0008053">
    <property type="term" value="P:mitochondrial fusion"/>
    <property type="evidence" value="ECO:0007669"/>
    <property type="project" value="TreeGrafter"/>
</dbReference>
<evidence type="ECO:0000313" key="5">
    <source>
        <dbReference type="Proteomes" id="UP001153069"/>
    </source>
</evidence>
<gene>
    <name evidence="4" type="ORF">SEMRO_417_G138740.1</name>
</gene>
<evidence type="ECO:0000313" key="4">
    <source>
        <dbReference type="EMBL" id="CAB9510045.1"/>
    </source>
</evidence>
<feature type="signal peptide" evidence="2">
    <location>
        <begin position="1"/>
        <end position="18"/>
    </location>
</feature>
<dbReference type="GO" id="GO:0006626">
    <property type="term" value="P:protein targeting to mitochondrion"/>
    <property type="evidence" value="ECO:0007669"/>
    <property type="project" value="TreeGrafter"/>
</dbReference>
<feature type="chain" id="PRO_5040285878" evidence="2">
    <location>
        <begin position="19"/>
        <end position="329"/>
    </location>
</feature>
<protein>
    <submittedName>
        <fullName evidence="4">Ganglioside-induced differentiation-associated protein 1</fullName>
    </submittedName>
</protein>
<name>A0A9N8DXC3_9STRA</name>
<dbReference type="PANTHER" id="PTHR44188:SF1">
    <property type="entry name" value="GDAP1, ISOFORM A"/>
    <property type="match status" value="1"/>
</dbReference>
<keyword evidence="2" id="KW-0732">Signal</keyword>
<dbReference type="SUPFAM" id="SSF47616">
    <property type="entry name" value="GST C-terminal domain-like"/>
    <property type="match status" value="1"/>
</dbReference>
<organism evidence="4 5">
    <name type="scientific">Seminavis robusta</name>
    <dbReference type="NCBI Taxonomy" id="568900"/>
    <lineage>
        <taxon>Eukaryota</taxon>
        <taxon>Sar</taxon>
        <taxon>Stramenopiles</taxon>
        <taxon>Ochrophyta</taxon>
        <taxon>Bacillariophyta</taxon>
        <taxon>Bacillariophyceae</taxon>
        <taxon>Bacillariophycidae</taxon>
        <taxon>Naviculales</taxon>
        <taxon>Naviculaceae</taxon>
        <taxon>Seminavis</taxon>
    </lineage>
</organism>
<dbReference type="GO" id="GO:0005741">
    <property type="term" value="C:mitochondrial outer membrane"/>
    <property type="evidence" value="ECO:0007669"/>
    <property type="project" value="TreeGrafter"/>
</dbReference>
<dbReference type="Gene3D" id="1.20.1050.10">
    <property type="match status" value="1"/>
</dbReference>
<reference evidence="4" key="1">
    <citation type="submission" date="2020-06" db="EMBL/GenBank/DDBJ databases">
        <authorList>
            <consortium name="Plant Systems Biology data submission"/>
        </authorList>
    </citation>
    <scope>NUCLEOTIDE SEQUENCE</scope>
    <source>
        <strain evidence="4">D6</strain>
    </source>
</reference>
<dbReference type="InterPro" id="IPR004045">
    <property type="entry name" value="Glutathione_S-Trfase_N"/>
</dbReference>
<accession>A0A9N8DXC3</accession>
<comment type="caution">
    <text evidence="4">The sequence shown here is derived from an EMBL/GenBank/DDBJ whole genome shotgun (WGS) entry which is preliminary data.</text>
</comment>
<dbReference type="InterPro" id="IPR036282">
    <property type="entry name" value="Glutathione-S-Trfase_C_sf"/>
</dbReference>
<dbReference type="SUPFAM" id="SSF52833">
    <property type="entry name" value="Thioredoxin-like"/>
    <property type="match status" value="1"/>
</dbReference>
<dbReference type="EMBL" id="CAICTM010000416">
    <property type="protein sequence ID" value="CAB9510045.1"/>
    <property type="molecule type" value="Genomic_DNA"/>
</dbReference>
<dbReference type="CDD" id="cd00570">
    <property type="entry name" value="GST_N_family"/>
    <property type="match status" value="1"/>
</dbReference>
<evidence type="ECO:0000256" key="1">
    <source>
        <dbReference type="ARBA" id="ARBA00007409"/>
    </source>
</evidence>
<dbReference type="GO" id="GO:0000266">
    <property type="term" value="P:mitochondrial fission"/>
    <property type="evidence" value="ECO:0007669"/>
    <property type="project" value="TreeGrafter"/>
</dbReference>
<dbReference type="AlphaFoldDB" id="A0A9N8DXC3"/>
<evidence type="ECO:0000259" key="3">
    <source>
        <dbReference type="PROSITE" id="PS50404"/>
    </source>
</evidence>
<dbReference type="Proteomes" id="UP001153069">
    <property type="component" value="Unassembled WGS sequence"/>
</dbReference>
<dbReference type="PANTHER" id="PTHR44188">
    <property type="entry name" value="GDAP1, ISOFORM A"/>
    <property type="match status" value="1"/>
</dbReference>